<organism evidence="1 2">
    <name type="scientific">Kozakia baliensis</name>
    <dbReference type="NCBI Taxonomy" id="153496"/>
    <lineage>
        <taxon>Bacteria</taxon>
        <taxon>Pseudomonadati</taxon>
        <taxon>Pseudomonadota</taxon>
        <taxon>Alphaproteobacteria</taxon>
        <taxon>Acetobacterales</taxon>
        <taxon>Acetobacteraceae</taxon>
        <taxon>Kozakia</taxon>
    </lineage>
</organism>
<sequence length="143" mass="15299">MIDRAAILALIPHQGASCLLDAAHSWNAQELRASTRAHLDSANPFRRGGRLAPLIAAEMGMQAAALHGALTESEGAPGWLATLRDVEIRCERLDDPSFGVLRIDALREQGDAAGLIYGYSISTEQGDILVRGRGIVMLNKLNG</sequence>
<dbReference type="EMBL" id="CP014674">
    <property type="protein sequence ID" value="AOX16139.1"/>
    <property type="molecule type" value="Genomic_DNA"/>
</dbReference>
<name>A0A1D8UR67_9PROT</name>
<dbReference type="InterPro" id="IPR016776">
    <property type="entry name" value="ApeP-like_dehydratase"/>
</dbReference>
<dbReference type="eggNOG" id="COG4706">
    <property type="taxonomic scope" value="Bacteria"/>
</dbReference>
<dbReference type="AlphaFoldDB" id="A0A1D8UR67"/>
<dbReference type="OrthoDB" id="9800188at2"/>
<dbReference type="KEGG" id="kba:A0U89_02265"/>
<dbReference type="STRING" id="153496.A0U89_02265"/>
<dbReference type="Pfam" id="PF22817">
    <property type="entry name" value="ApeP-like"/>
    <property type="match status" value="1"/>
</dbReference>
<dbReference type="Proteomes" id="UP000179145">
    <property type="component" value="Chromosome"/>
</dbReference>
<accession>A0A1D8UR67</accession>
<keyword evidence="2" id="KW-1185">Reference proteome</keyword>
<evidence type="ECO:0000313" key="2">
    <source>
        <dbReference type="Proteomes" id="UP000179145"/>
    </source>
</evidence>
<reference evidence="1 2" key="1">
    <citation type="journal article" date="2016" name="Microb. Cell Fact.">
        <title>Dissection of exopolysaccharide biosynthesis in Kozakia baliensis.</title>
        <authorList>
            <person name="Brandt J.U."/>
            <person name="Jakob F."/>
            <person name="Behr J."/>
            <person name="Geissler A.J."/>
            <person name="Vogel R.F."/>
        </authorList>
    </citation>
    <scope>NUCLEOTIDE SEQUENCE [LARGE SCALE GENOMIC DNA]</scope>
    <source>
        <strain evidence="1 2">DSM 14400</strain>
    </source>
</reference>
<gene>
    <name evidence="1" type="ORF">A0U89_02265</name>
</gene>
<protein>
    <submittedName>
        <fullName evidence="1">Uncharacterized protein</fullName>
    </submittedName>
</protein>
<dbReference type="RefSeq" id="WP_070401958.1">
    <property type="nucleotide sequence ID" value="NZ_BJVW01000013.1"/>
</dbReference>
<proteinExistence type="predicted"/>
<evidence type="ECO:0000313" key="1">
    <source>
        <dbReference type="EMBL" id="AOX16139.1"/>
    </source>
</evidence>